<keyword evidence="2" id="KW-1185">Reference proteome</keyword>
<sequence>MFSTGVRIESWMLGCLPARVVCQRCKQEVVTQLGYETSSEECVKSILLFLLCLPLGAHSSLSELQQEYWSSY</sequence>
<evidence type="ECO:0000313" key="3">
    <source>
        <dbReference type="WBParaSite" id="ACRNAN_scaffold3564.g30098.t2"/>
    </source>
</evidence>
<dbReference type="WBParaSite" id="ACRNAN_scaffold3564.g30098.t2">
    <property type="protein sequence ID" value="ACRNAN_scaffold3564.g30098.t2"/>
    <property type="gene ID" value="ACRNAN_scaffold3564.g30098"/>
</dbReference>
<feature type="domain" description="LITAF" evidence="1">
    <location>
        <begin position="17"/>
        <end position="53"/>
    </location>
</feature>
<dbReference type="Proteomes" id="UP000887540">
    <property type="component" value="Unplaced"/>
</dbReference>
<evidence type="ECO:0000259" key="1">
    <source>
        <dbReference type="Pfam" id="PF10601"/>
    </source>
</evidence>
<evidence type="ECO:0000313" key="2">
    <source>
        <dbReference type="Proteomes" id="UP000887540"/>
    </source>
</evidence>
<proteinExistence type="predicted"/>
<accession>A0A914DSE7</accession>
<dbReference type="Pfam" id="PF10601">
    <property type="entry name" value="zf-LITAF-like"/>
    <property type="match status" value="1"/>
</dbReference>
<dbReference type="AlphaFoldDB" id="A0A914DSE7"/>
<name>A0A914DSE7_9BILA</name>
<organism evidence="2 3">
    <name type="scientific">Acrobeloides nanus</name>
    <dbReference type="NCBI Taxonomy" id="290746"/>
    <lineage>
        <taxon>Eukaryota</taxon>
        <taxon>Metazoa</taxon>
        <taxon>Ecdysozoa</taxon>
        <taxon>Nematoda</taxon>
        <taxon>Chromadorea</taxon>
        <taxon>Rhabditida</taxon>
        <taxon>Tylenchina</taxon>
        <taxon>Cephalobomorpha</taxon>
        <taxon>Cephaloboidea</taxon>
        <taxon>Cephalobidae</taxon>
        <taxon>Acrobeloides</taxon>
    </lineage>
</organism>
<protein>
    <submittedName>
        <fullName evidence="3">LITAF domain-containing protein</fullName>
    </submittedName>
</protein>
<reference evidence="3" key="1">
    <citation type="submission" date="2022-11" db="UniProtKB">
        <authorList>
            <consortium name="WormBaseParasite"/>
        </authorList>
    </citation>
    <scope>IDENTIFICATION</scope>
</reference>
<dbReference type="InterPro" id="IPR006629">
    <property type="entry name" value="LITAF"/>
</dbReference>